<dbReference type="SUPFAM" id="SSF48264">
    <property type="entry name" value="Cytochrome P450"/>
    <property type="match status" value="1"/>
</dbReference>
<dbReference type="GO" id="GO:0004497">
    <property type="term" value="F:monooxygenase activity"/>
    <property type="evidence" value="ECO:0007669"/>
    <property type="project" value="UniProtKB-KW"/>
</dbReference>
<dbReference type="InterPro" id="IPR050196">
    <property type="entry name" value="Cytochrome_P450_Monoox"/>
</dbReference>
<keyword evidence="4 8" id="KW-0560">Oxidoreductase</keyword>
<keyword evidence="9" id="KW-0472">Membrane</keyword>
<dbReference type="GeneID" id="68116732"/>
<dbReference type="PANTHER" id="PTHR24291">
    <property type="entry name" value="CYTOCHROME P450 FAMILY 4"/>
    <property type="match status" value="1"/>
</dbReference>
<dbReference type="PRINTS" id="PR00385">
    <property type="entry name" value="P450"/>
</dbReference>
<evidence type="ECO:0000256" key="9">
    <source>
        <dbReference type="SAM" id="Phobius"/>
    </source>
</evidence>
<dbReference type="InterPro" id="IPR017972">
    <property type="entry name" value="Cyt_P450_CS"/>
</dbReference>
<proteinExistence type="inferred from homology"/>
<dbReference type="VEuPathDB" id="AmoebaDB:NF0056930"/>
<dbReference type="VEuPathDB" id="AmoebaDB:FDP41_009516"/>
<dbReference type="GO" id="GO:0005506">
    <property type="term" value="F:iron ion binding"/>
    <property type="evidence" value="ECO:0007669"/>
    <property type="project" value="InterPro"/>
</dbReference>
<dbReference type="RefSeq" id="XP_044556923.1">
    <property type="nucleotide sequence ID" value="XM_044713483.1"/>
</dbReference>
<keyword evidence="3 7" id="KW-0479">Metal-binding</keyword>
<sequence length="617" mass="71347">MDFFNMLTTNLLYLLMGLFLLIVILTKFYEQYCIGQIMIVKTRKSISNVVSMWQSLALILFNRSIPLSEKLFTLCKEFNHEPFLFFYRGIFPTLVFSSPQSAKSILIDHFHHFEKDLSIQTRTYQQLLGNSIFMLNGDMWEVNRLVLDPSFHHVGKYWNIMTEKANACVTNLKRFCLNRDESIMASMIRENATSTSETKTNSMNTSQSFRLAISDVMSCFCMDLIGESYLDCDFNYLDPSSSSKEELRARKSLDYIIKSMNSVERLLGGVLYSFLPIVDNLKMLKSFTTIDKFVESIIDKKRLEHVDRRVIDNVQPNLESSLDFLFEANQNRNPTYREDAPPTTEIRGRIENPLPLSSLLKNKLELNESQLSVSDANVRDNTKLFLVAGHSKTASSLCFLLLNVALNERVQLRLYDELRNAFPERFNSETFDGYCEFILQSLEDVSTLDRLPYVDSVIRENLRLHPPVGYLTRISKKSKIVDGIKIRKNCHILLSLKGIQNNIKYWGLDAETFNPERFLNRRSVTRDYSYLPFGAGERACPGDRFTMLEQKVFLAHLLCNYQIQMVPKSCLATRGSMWSQSGNLNEFLACNEKFELEFSERKHPSQEGLSQQQYSLP</sequence>
<dbReference type="PANTHER" id="PTHR24291:SF50">
    <property type="entry name" value="BIFUNCTIONAL ALBAFLAVENONE MONOOXYGENASE_TERPENE SYNTHASE"/>
    <property type="match status" value="1"/>
</dbReference>
<keyword evidence="5 7" id="KW-0408">Iron</keyword>
<dbReference type="Pfam" id="PF00067">
    <property type="entry name" value="p450"/>
    <property type="match status" value="1"/>
</dbReference>
<evidence type="ECO:0000313" key="11">
    <source>
        <dbReference type="Proteomes" id="UP000444721"/>
    </source>
</evidence>
<gene>
    <name evidence="10" type="ORF">FDP41_009516</name>
</gene>
<evidence type="ECO:0008006" key="12">
    <source>
        <dbReference type="Google" id="ProtNLM"/>
    </source>
</evidence>
<keyword evidence="9" id="KW-0812">Transmembrane</keyword>
<organism evidence="10 11">
    <name type="scientific">Naegleria fowleri</name>
    <name type="common">Brain eating amoeba</name>
    <dbReference type="NCBI Taxonomy" id="5763"/>
    <lineage>
        <taxon>Eukaryota</taxon>
        <taxon>Discoba</taxon>
        <taxon>Heterolobosea</taxon>
        <taxon>Tetramitia</taxon>
        <taxon>Eutetramitia</taxon>
        <taxon>Vahlkampfiidae</taxon>
        <taxon>Naegleria</taxon>
    </lineage>
</organism>
<evidence type="ECO:0000256" key="7">
    <source>
        <dbReference type="PIRSR" id="PIRSR602403-1"/>
    </source>
</evidence>
<dbReference type="GO" id="GO:0016705">
    <property type="term" value="F:oxidoreductase activity, acting on paired donors, with incorporation or reduction of molecular oxygen"/>
    <property type="evidence" value="ECO:0007669"/>
    <property type="project" value="InterPro"/>
</dbReference>
<comment type="cofactor">
    <cofactor evidence="7">
        <name>heme</name>
        <dbReference type="ChEBI" id="CHEBI:30413"/>
    </cofactor>
</comment>
<keyword evidence="11" id="KW-1185">Reference proteome</keyword>
<dbReference type="PROSITE" id="PS00086">
    <property type="entry name" value="CYTOCHROME_P450"/>
    <property type="match status" value="1"/>
</dbReference>
<dbReference type="EMBL" id="VFQX01000070">
    <property type="protein sequence ID" value="KAF0972208.1"/>
    <property type="molecule type" value="Genomic_DNA"/>
</dbReference>
<evidence type="ECO:0000256" key="1">
    <source>
        <dbReference type="ARBA" id="ARBA00010617"/>
    </source>
</evidence>
<dbReference type="AlphaFoldDB" id="A0A6A5BE34"/>
<comment type="similarity">
    <text evidence="1 8">Belongs to the cytochrome P450 family.</text>
</comment>
<dbReference type="InterPro" id="IPR036396">
    <property type="entry name" value="Cyt_P450_sf"/>
</dbReference>
<dbReference type="Proteomes" id="UP000444721">
    <property type="component" value="Unassembled WGS sequence"/>
</dbReference>
<name>A0A6A5BE34_NAEFO</name>
<keyword evidence="6 8" id="KW-0503">Monooxygenase</keyword>
<comment type="caution">
    <text evidence="10">The sequence shown here is derived from an EMBL/GenBank/DDBJ whole genome shotgun (WGS) entry which is preliminary data.</text>
</comment>
<dbReference type="OrthoDB" id="1470350at2759"/>
<dbReference type="InterPro" id="IPR001128">
    <property type="entry name" value="Cyt_P450"/>
</dbReference>
<dbReference type="OMA" id="QMANIAK"/>
<dbReference type="PRINTS" id="PR00465">
    <property type="entry name" value="EP450IV"/>
</dbReference>
<protein>
    <recommendedName>
        <fullName evidence="12">Cytochrome P450</fullName>
    </recommendedName>
</protein>
<evidence type="ECO:0000256" key="5">
    <source>
        <dbReference type="ARBA" id="ARBA00023004"/>
    </source>
</evidence>
<evidence type="ECO:0000256" key="3">
    <source>
        <dbReference type="ARBA" id="ARBA00022723"/>
    </source>
</evidence>
<evidence type="ECO:0000256" key="8">
    <source>
        <dbReference type="RuleBase" id="RU000461"/>
    </source>
</evidence>
<accession>A0A6A5BE34</accession>
<keyword evidence="2 7" id="KW-0349">Heme</keyword>
<dbReference type="VEuPathDB" id="AmoebaDB:NfTy_062690"/>
<evidence type="ECO:0000256" key="6">
    <source>
        <dbReference type="ARBA" id="ARBA00023033"/>
    </source>
</evidence>
<evidence type="ECO:0000313" key="10">
    <source>
        <dbReference type="EMBL" id="KAF0972208.1"/>
    </source>
</evidence>
<reference evidence="10 11" key="1">
    <citation type="journal article" date="2019" name="Sci. Rep.">
        <title>Nanopore sequencing improves the draft genome of the human pathogenic amoeba Naegleria fowleri.</title>
        <authorList>
            <person name="Liechti N."/>
            <person name="Schurch N."/>
            <person name="Bruggmann R."/>
            <person name="Wittwer M."/>
        </authorList>
    </citation>
    <scope>NUCLEOTIDE SEQUENCE [LARGE SCALE GENOMIC DNA]</scope>
    <source>
        <strain evidence="10 11">ATCC 30894</strain>
    </source>
</reference>
<feature type="binding site" description="axial binding residue" evidence="7">
    <location>
        <position position="540"/>
    </location>
    <ligand>
        <name>heme</name>
        <dbReference type="ChEBI" id="CHEBI:30413"/>
    </ligand>
    <ligandPart>
        <name>Fe</name>
        <dbReference type="ChEBI" id="CHEBI:18248"/>
    </ligandPart>
</feature>
<dbReference type="InterPro" id="IPR002403">
    <property type="entry name" value="Cyt_P450_E_grp-IV"/>
</dbReference>
<dbReference type="Gene3D" id="1.10.630.10">
    <property type="entry name" value="Cytochrome P450"/>
    <property type="match status" value="1"/>
</dbReference>
<keyword evidence="9" id="KW-1133">Transmembrane helix</keyword>
<evidence type="ECO:0000256" key="2">
    <source>
        <dbReference type="ARBA" id="ARBA00022617"/>
    </source>
</evidence>
<evidence type="ECO:0000256" key="4">
    <source>
        <dbReference type="ARBA" id="ARBA00023002"/>
    </source>
</evidence>
<feature type="transmembrane region" description="Helical" evidence="9">
    <location>
        <begin position="6"/>
        <end position="25"/>
    </location>
</feature>
<dbReference type="GO" id="GO:0020037">
    <property type="term" value="F:heme binding"/>
    <property type="evidence" value="ECO:0007669"/>
    <property type="project" value="InterPro"/>
</dbReference>